<name>A0A5C3N7G9_9AGAM</name>
<dbReference type="EMBL" id="ML213509">
    <property type="protein sequence ID" value="TFK52426.1"/>
    <property type="molecule type" value="Genomic_DNA"/>
</dbReference>
<reference evidence="2 3" key="1">
    <citation type="journal article" date="2019" name="Nat. Ecol. Evol.">
        <title>Megaphylogeny resolves global patterns of mushroom evolution.</title>
        <authorList>
            <person name="Varga T."/>
            <person name="Krizsan K."/>
            <person name="Foldi C."/>
            <person name="Dima B."/>
            <person name="Sanchez-Garcia M."/>
            <person name="Sanchez-Ramirez S."/>
            <person name="Szollosi G.J."/>
            <person name="Szarkandi J.G."/>
            <person name="Papp V."/>
            <person name="Albert L."/>
            <person name="Andreopoulos W."/>
            <person name="Angelini C."/>
            <person name="Antonin V."/>
            <person name="Barry K.W."/>
            <person name="Bougher N.L."/>
            <person name="Buchanan P."/>
            <person name="Buyck B."/>
            <person name="Bense V."/>
            <person name="Catcheside P."/>
            <person name="Chovatia M."/>
            <person name="Cooper J."/>
            <person name="Damon W."/>
            <person name="Desjardin D."/>
            <person name="Finy P."/>
            <person name="Geml J."/>
            <person name="Haridas S."/>
            <person name="Hughes K."/>
            <person name="Justo A."/>
            <person name="Karasinski D."/>
            <person name="Kautmanova I."/>
            <person name="Kiss B."/>
            <person name="Kocsube S."/>
            <person name="Kotiranta H."/>
            <person name="LaButti K.M."/>
            <person name="Lechner B.E."/>
            <person name="Liimatainen K."/>
            <person name="Lipzen A."/>
            <person name="Lukacs Z."/>
            <person name="Mihaltcheva S."/>
            <person name="Morgado L.N."/>
            <person name="Niskanen T."/>
            <person name="Noordeloos M.E."/>
            <person name="Ohm R.A."/>
            <person name="Ortiz-Santana B."/>
            <person name="Ovrebo C."/>
            <person name="Racz N."/>
            <person name="Riley R."/>
            <person name="Savchenko A."/>
            <person name="Shiryaev A."/>
            <person name="Soop K."/>
            <person name="Spirin V."/>
            <person name="Szebenyi C."/>
            <person name="Tomsovsky M."/>
            <person name="Tulloss R.E."/>
            <person name="Uehling J."/>
            <person name="Grigoriev I.V."/>
            <person name="Vagvolgyi C."/>
            <person name="Papp T."/>
            <person name="Martin F.M."/>
            <person name="Miettinen O."/>
            <person name="Hibbett D.S."/>
            <person name="Nagy L.G."/>
        </authorList>
    </citation>
    <scope>NUCLEOTIDE SEQUENCE [LARGE SCALE GENOMIC DNA]</scope>
    <source>
        <strain evidence="2 3">OMC1185</strain>
    </source>
</reference>
<evidence type="ECO:0000313" key="2">
    <source>
        <dbReference type="EMBL" id="TFK52426.1"/>
    </source>
</evidence>
<accession>A0A5C3N7G9</accession>
<feature type="transmembrane region" description="Helical" evidence="1">
    <location>
        <begin position="68"/>
        <end position="94"/>
    </location>
</feature>
<keyword evidence="1" id="KW-1133">Transmembrane helix</keyword>
<keyword evidence="1" id="KW-0812">Transmembrane</keyword>
<organism evidence="2 3">
    <name type="scientific">Heliocybe sulcata</name>
    <dbReference type="NCBI Taxonomy" id="5364"/>
    <lineage>
        <taxon>Eukaryota</taxon>
        <taxon>Fungi</taxon>
        <taxon>Dikarya</taxon>
        <taxon>Basidiomycota</taxon>
        <taxon>Agaricomycotina</taxon>
        <taxon>Agaricomycetes</taxon>
        <taxon>Gloeophyllales</taxon>
        <taxon>Gloeophyllaceae</taxon>
        <taxon>Heliocybe</taxon>
    </lineage>
</organism>
<sequence>MRSSKPTQLHTVSTPSVAVAAALINADPLVFTLPAPFRQPSALPTILYCTVLFALAICYLSFGSLLSFFALCSLALWVSVFPLSSLFFIFSILLRLIPSPTIPLDAGHLLQAGLDLHCASHASPDDLHWPGCPGLNTVWTVHRTTLGVGCRLELIIFRFDSVSRFPTLVVLSRQDLHTPRAGHRRWPIASLYWSGWAGLITVWTVLRTTLIV</sequence>
<feature type="transmembrane region" description="Helical" evidence="1">
    <location>
        <begin position="45"/>
        <end position="62"/>
    </location>
</feature>
<keyword evidence="3" id="KW-1185">Reference proteome</keyword>
<proteinExistence type="predicted"/>
<feature type="transmembrane region" description="Helical" evidence="1">
    <location>
        <begin position="12"/>
        <end position="33"/>
    </location>
</feature>
<evidence type="ECO:0000313" key="3">
    <source>
        <dbReference type="Proteomes" id="UP000305948"/>
    </source>
</evidence>
<dbReference type="AlphaFoldDB" id="A0A5C3N7G9"/>
<protein>
    <submittedName>
        <fullName evidence="2">Uncharacterized protein</fullName>
    </submittedName>
</protein>
<gene>
    <name evidence="2" type="ORF">OE88DRAFT_1402443</name>
</gene>
<dbReference type="Proteomes" id="UP000305948">
    <property type="component" value="Unassembled WGS sequence"/>
</dbReference>
<keyword evidence="1" id="KW-0472">Membrane</keyword>
<feature type="transmembrane region" description="Helical" evidence="1">
    <location>
        <begin position="186"/>
        <end position="206"/>
    </location>
</feature>
<evidence type="ECO:0000256" key="1">
    <source>
        <dbReference type="SAM" id="Phobius"/>
    </source>
</evidence>